<dbReference type="GO" id="GO:0022857">
    <property type="term" value="F:transmembrane transporter activity"/>
    <property type="evidence" value="ECO:0007669"/>
    <property type="project" value="InterPro"/>
</dbReference>
<dbReference type="EMBL" id="LSBJ02000008">
    <property type="protein sequence ID" value="OAQ60458.1"/>
    <property type="molecule type" value="Genomic_DNA"/>
</dbReference>
<gene>
    <name evidence="8" type="ORF">VFPPC_06600</name>
</gene>
<keyword evidence="3 6" id="KW-0812">Transmembrane</keyword>
<dbReference type="GO" id="GO:0016020">
    <property type="term" value="C:membrane"/>
    <property type="evidence" value="ECO:0007669"/>
    <property type="project" value="UniProtKB-SubCell"/>
</dbReference>
<dbReference type="Proteomes" id="UP000078397">
    <property type="component" value="Unassembled WGS sequence"/>
</dbReference>
<evidence type="ECO:0000256" key="4">
    <source>
        <dbReference type="ARBA" id="ARBA00022989"/>
    </source>
</evidence>
<feature type="transmembrane region" description="Helical" evidence="6">
    <location>
        <begin position="358"/>
        <end position="376"/>
    </location>
</feature>
<feature type="domain" description="Major facilitator superfamily (MFS) profile" evidence="7">
    <location>
        <begin position="52"/>
        <end position="497"/>
    </location>
</feature>
<evidence type="ECO:0000256" key="1">
    <source>
        <dbReference type="ARBA" id="ARBA00004141"/>
    </source>
</evidence>
<organism evidence="8 9">
    <name type="scientific">Pochonia chlamydosporia 170</name>
    <dbReference type="NCBI Taxonomy" id="1380566"/>
    <lineage>
        <taxon>Eukaryota</taxon>
        <taxon>Fungi</taxon>
        <taxon>Dikarya</taxon>
        <taxon>Ascomycota</taxon>
        <taxon>Pezizomycotina</taxon>
        <taxon>Sordariomycetes</taxon>
        <taxon>Hypocreomycetidae</taxon>
        <taxon>Hypocreales</taxon>
        <taxon>Clavicipitaceae</taxon>
        <taxon>Pochonia</taxon>
    </lineage>
</organism>
<evidence type="ECO:0000313" key="8">
    <source>
        <dbReference type="EMBL" id="OAQ60458.1"/>
    </source>
</evidence>
<feature type="transmembrane region" description="Helical" evidence="6">
    <location>
        <begin position="411"/>
        <end position="432"/>
    </location>
</feature>
<dbReference type="GeneID" id="28849601"/>
<dbReference type="CDD" id="cd17316">
    <property type="entry name" value="MFS_SV2_like"/>
    <property type="match status" value="1"/>
</dbReference>
<feature type="transmembrane region" description="Helical" evidence="6">
    <location>
        <begin position="317"/>
        <end position="338"/>
    </location>
</feature>
<dbReference type="InterPro" id="IPR036259">
    <property type="entry name" value="MFS_trans_sf"/>
</dbReference>
<feature type="transmembrane region" description="Helical" evidence="6">
    <location>
        <begin position="173"/>
        <end position="196"/>
    </location>
</feature>
<feature type="transmembrane region" description="Helical" evidence="6">
    <location>
        <begin position="388"/>
        <end position="405"/>
    </location>
</feature>
<evidence type="ECO:0000259" key="7">
    <source>
        <dbReference type="PROSITE" id="PS50850"/>
    </source>
</evidence>
<evidence type="ECO:0000313" key="9">
    <source>
        <dbReference type="Proteomes" id="UP000078397"/>
    </source>
</evidence>
<dbReference type="KEGG" id="pchm:VFPPC_06600"/>
<name>A0A179F4U9_METCM</name>
<dbReference type="Gene3D" id="1.20.1250.20">
    <property type="entry name" value="MFS general substrate transporter like domains"/>
    <property type="match status" value="1"/>
</dbReference>
<dbReference type="RefSeq" id="XP_018138336.1">
    <property type="nucleotide sequence ID" value="XM_018285607.1"/>
</dbReference>
<keyword evidence="5 6" id="KW-0472">Membrane</keyword>
<dbReference type="PANTHER" id="PTHR23511:SF4">
    <property type="entry name" value="MAJOR FACILITATOR SUPERFAMILY (MFS) PROFILE DOMAIN-CONTAINING PROTEIN"/>
    <property type="match status" value="1"/>
</dbReference>
<reference evidence="8 9" key="1">
    <citation type="journal article" date="2016" name="PLoS Pathog.">
        <title>Biosynthesis of antibiotic leucinostatins in bio-control fungus Purpureocillium lilacinum and their inhibition on phytophthora revealed by genome mining.</title>
        <authorList>
            <person name="Wang G."/>
            <person name="Liu Z."/>
            <person name="Lin R."/>
            <person name="Li E."/>
            <person name="Mao Z."/>
            <person name="Ling J."/>
            <person name="Yang Y."/>
            <person name="Yin W.B."/>
            <person name="Xie B."/>
        </authorList>
    </citation>
    <scope>NUCLEOTIDE SEQUENCE [LARGE SCALE GENOMIC DNA]</scope>
    <source>
        <strain evidence="8">170</strain>
    </source>
</reference>
<dbReference type="PROSITE" id="PS50850">
    <property type="entry name" value="MFS"/>
    <property type="match status" value="1"/>
</dbReference>
<evidence type="ECO:0000256" key="5">
    <source>
        <dbReference type="ARBA" id="ARBA00023136"/>
    </source>
</evidence>
<dbReference type="InterPro" id="IPR020846">
    <property type="entry name" value="MFS_dom"/>
</dbReference>
<feature type="transmembrane region" description="Helical" evidence="6">
    <location>
        <begin position="472"/>
        <end position="493"/>
    </location>
</feature>
<keyword evidence="4 6" id="KW-1133">Transmembrane helix</keyword>
<dbReference type="Pfam" id="PF07690">
    <property type="entry name" value="MFS_1"/>
    <property type="match status" value="1"/>
</dbReference>
<sequence length="504" mass="54433">METEKDNMDVVVETTSKVQQPAISAQAIASRNIALVNHAIEEVGFGRYQWQLFCTCGFGFFVDQMLVISVGLVQPQIVKQWSVKYPEMIIAALYVGALLGAILCGFAVDIIGRRLVWQVSLMFVTIWTLVAAASPNFAALAVFVGLQSIGGGGNLAIDLTVFIESLPKSKDYVLTALPLWWGVGNAIGGLLAWPLIDKFSCPQGSTPATCSSSENMGWRYQYILIGGLSLVMATIRIFFMKMEESPKWFVSQGRFDDAVGALKEMAHINKTEITITAGDFEPAIPDEGGDKKASLLGSLHFRGLFANKKQGFSTSGVMLLWACIGVAYPVYTLYLPVYLQNNGANLGNGSTFQTYRDYAISSTVGIFGPVLSTYLVNIPILGRRRAMAVTALCAAAFCGGFTTVRSEGSNIAFSSMISFWQNAFYGILYAYTPEVMPTANRGTGAGLALASGRIASLSSPFIAAFGDLTSSVPIWVLVGLYGVIAIVACLLPFEPHHFTEAERF</sequence>
<keyword evidence="8" id="KW-0762">Sugar transport</keyword>
<evidence type="ECO:0000256" key="3">
    <source>
        <dbReference type="ARBA" id="ARBA00022692"/>
    </source>
</evidence>
<keyword evidence="2" id="KW-0813">Transport</keyword>
<comment type="subcellular location">
    <subcellularLocation>
        <location evidence="1">Membrane</location>
        <topology evidence="1">Multi-pass membrane protein</topology>
    </subcellularLocation>
</comment>
<dbReference type="AlphaFoldDB" id="A0A179F4U9"/>
<keyword evidence="9" id="KW-1185">Reference proteome</keyword>
<dbReference type="OrthoDB" id="3936150at2759"/>
<proteinExistence type="predicted"/>
<accession>A0A179F4U9</accession>
<dbReference type="InterPro" id="IPR011701">
    <property type="entry name" value="MFS"/>
</dbReference>
<feature type="transmembrane region" description="Helical" evidence="6">
    <location>
        <begin position="220"/>
        <end position="239"/>
    </location>
</feature>
<feature type="transmembrane region" description="Helical" evidence="6">
    <location>
        <begin position="88"/>
        <end position="108"/>
    </location>
</feature>
<evidence type="ECO:0000256" key="6">
    <source>
        <dbReference type="SAM" id="Phobius"/>
    </source>
</evidence>
<protein>
    <submittedName>
        <fullName evidence="8">Sugar transporter</fullName>
    </submittedName>
</protein>
<evidence type="ECO:0000256" key="2">
    <source>
        <dbReference type="ARBA" id="ARBA00022448"/>
    </source>
</evidence>
<dbReference type="SUPFAM" id="SSF103473">
    <property type="entry name" value="MFS general substrate transporter"/>
    <property type="match status" value="1"/>
</dbReference>
<comment type="caution">
    <text evidence="8">The sequence shown here is derived from an EMBL/GenBank/DDBJ whole genome shotgun (WGS) entry which is preliminary data.</text>
</comment>
<feature type="transmembrane region" description="Helical" evidence="6">
    <location>
        <begin position="52"/>
        <end position="73"/>
    </location>
</feature>
<dbReference type="PANTHER" id="PTHR23511">
    <property type="entry name" value="SYNAPTIC VESICLE GLYCOPROTEIN 2"/>
    <property type="match status" value="1"/>
</dbReference>